<feature type="region of interest" description="Disordered" evidence="1">
    <location>
        <begin position="67"/>
        <end position="100"/>
    </location>
</feature>
<dbReference type="Proteomes" id="UP000311382">
    <property type="component" value="Unassembled WGS sequence"/>
</dbReference>
<evidence type="ECO:0000313" key="3">
    <source>
        <dbReference type="Proteomes" id="UP000311382"/>
    </source>
</evidence>
<feature type="compositionally biased region" description="Basic and acidic residues" evidence="1">
    <location>
        <begin position="67"/>
        <end position="79"/>
    </location>
</feature>
<evidence type="ECO:0000256" key="1">
    <source>
        <dbReference type="SAM" id="MobiDB-lite"/>
    </source>
</evidence>
<proteinExistence type="predicted"/>
<keyword evidence="3" id="KW-1185">Reference proteome</keyword>
<feature type="region of interest" description="Disordered" evidence="1">
    <location>
        <begin position="173"/>
        <end position="226"/>
    </location>
</feature>
<comment type="caution">
    <text evidence="2">The sequence shown here is derived from an EMBL/GenBank/DDBJ whole genome shotgun (WGS) entry which is preliminary data.</text>
</comment>
<protein>
    <submittedName>
        <fullName evidence="2">Uncharacterized protein</fullName>
    </submittedName>
</protein>
<evidence type="ECO:0000313" key="2">
    <source>
        <dbReference type="EMBL" id="TNY24521.1"/>
    </source>
</evidence>
<feature type="compositionally biased region" description="Basic and acidic residues" evidence="1">
    <location>
        <begin position="177"/>
        <end position="194"/>
    </location>
</feature>
<dbReference type="EMBL" id="SOZI01000002">
    <property type="protein sequence ID" value="TNY24521.1"/>
    <property type="molecule type" value="Genomic_DNA"/>
</dbReference>
<dbReference type="AlphaFoldDB" id="A0A5C5G9C9"/>
<gene>
    <name evidence="2" type="ORF">DMC30DRAFT_110307</name>
</gene>
<reference evidence="2 3" key="1">
    <citation type="submission" date="2019-03" db="EMBL/GenBank/DDBJ databases">
        <title>Rhodosporidium diobovatum UCD-FST 08-225 genome sequencing, assembly, and annotation.</title>
        <authorList>
            <person name="Fakankun I.U."/>
            <person name="Fristensky B."/>
            <person name="Levin D.B."/>
        </authorList>
    </citation>
    <scope>NUCLEOTIDE SEQUENCE [LARGE SCALE GENOMIC DNA]</scope>
    <source>
        <strain evidence="2 3">UCD-FST 08-225</strain>
    </source>
</reference>
<accession>A0A5C5G9C9</accession>
<name>A0A5C5G9C9_9BASI</name>
<sequence>MVRGALARARKEQERVTRTWVMLPAHSPPACPPSPSWTASVLADKRGVRGAERVSFSIVSQSLWATDGRRGREGGRARENAPGPTLRDRTRGGRQSEARRRCLTRSVSGCGSFCVSFSEATRAGARGRWRTCLTRRTTETMLPELDAPSACLTPCLKLLAASWRRGSRSRRATAARAKVESTRRVRGRESREVSSLRAHVLRSQHGSGEAAHSAPSSQLGSRRRAATREVACSEALDERSSTGITAGAQLAL</sequence>
<organism evidence="2 3">
    <name type="scientific">Rhodotorula diobovata</name>
    <dbReference type="NCBI Taxonomy" id="5288"/>
    <lineage>
        <taxon>Eukaryota</taxon>
        <taxon>Fungi</taxon>
        <taxon>Dikarya</taxon>
        <taxon>Basidiomycota</taxon>
        <taxon>Pucciniomycotina</taxon>
        <taxon>Microbotryomycetes</taxon>
        <taxon>Sporidiobolales</taxon>
        <taxon>Sporidiobolaceae</taxon>
        <taxon>Rhodotorula</taxon>
    </lineage>
</organism>
<feature type="compositionally biased region" description="Basic and acidic residues" evidence="1">
    <location>
        <begin position="86"/>
        <end position="100"/>
    </location>
</feature>